<dbReference type="Proteomes" id="UP001331561">
    <property type="component" value="Unassembled WGS sequence"/>
</dbReference>
<sequence>MNIWAVLLLSSALAACGGGGGGGGKGGSSGASSSASSEINLPGTPLTQQTAARLLVQASFGPTQATIDGMTGNTAETWIAREFEKPQASALEYVDQFAPTTPTQNMFWESFWKGAISGQDQLRQRMAYALSQIFVISFDGDGITVRGVASYYDMLGRNAFGNFRTLLQDVSLHPMMGTYLTHIRNQKENVATGRVPDENYAREVMQLFTIGLYQLNLDGTPKLAGGNPVESYTNTDVSGLAKVFTGWSWGGPDITDTRFYGGGTQDPNRDVIPMQAYPKFHSVSTKAFLGTTIAAQGTANPAASLSAALDTLFNHPNVGPFIGKQLIQRLVTSNPSPAYVARVASAFNNNGAGVRGDMKAVIRAILLDSEARDLTTAQGNNFGKLREPVIRLANWGRAFNAAPSSSRYAIGDTTNSGSSLGQAIFKSPSVFNFYRPGYVPPNTGAATAGLVVPEMQITHETSVAGYINYMQGVIPSGPSSSSGVTADRVIANYASEIALTDSPTQLVDRVNLLLLANGMKAATRTQIINAVSAIALTGNAAAIDTARKNRVYLAIYLAMASPDYLVQK</sequence>
<reference evidence="2 3" key="1">
    <citation type="submission" date="2024-01" db="EMBL/GenBank/DDBJ databases">
        <title>Uliginosibacterium soil sp. nov.</title>
        <authorList>
            <person name="Lv Y."/>
        </authorList>
    </citation>
    <scope>NUCLEOTIDE SEQUENCE [LARGE SCALE GENOMIC DNA]</scope>
    <source>
        <strain evidence="2 3">H3</strain>
    </source>
</reference>
<protein>
    <submittedName>
        <fullName evidence="2">DUF1800 domain-containing protein</fullName>
    </submittedName>
</protein>
<feature type="compositionally biased region" description="Gly residues" evidence="1">
    <location>
        <begin position="19"/>
        <end position="29"/>
    </location>
</feature>
<keyword evidence="3" id="KW-1185">Reference proteome</keyword>
<dbReference type="PANTHER" id="PTHR43737:SF1">
    <property type="entry name" value="DUF1501 DOMAIN-CONTAINING PROTEIN"/>
    <property type="match status" value="1"/>
</dbReference>
<comment type="caution">
    <text evidence="2">The sequence shown here is derived from an EMBL/GenBank/DDBJ whole genome shotgun (WGS) entry which is preliminary data.</text>
</comment>
<dbReference type="EMBL" id="JAYXHS010000001">
    <property type="protein sequence ID" value="MEC5385192.1"/>
    <property type="molecule type" value="Genomic_DNA"/>
</dbReference>
<dbReference type="PANTHER" id="PTHR43737">
    <property type="entry name" value="BLL7424 PROTEIN"/>
    <property type="match status" value="1"/>
</dbReference>
<name>A0ABU6K1A7_9RHOO</name>
<dbReference type="InterPro" id="IPR014917">
    <property type="entry name" value="DUF1800"/>
</dbReference>
<proteinExistence type="predicted"/>
<organism evidence="2 3">
    <name type="scientific">Uliginosibacterium silvisoli</name>
    <dbReference type="NCBI Taxonomy" id="3114758"/>
    <lineage>
        <taxon>Bacteria</taxon>
        <taxon>Pseudomonadati</taxon>
        <taxon>Pseudomonadota</taxon>
        <taxon>Betaproteobacteria</taxon>
        <taxon>Rhodocyclales</taxon>
        <taxon>Zoogloeaceae</taxon>
        <taxon>Uliginosibacterium</taxon>
    </lineage>
</organism>
<evidence type="ECO:0000313" key="2">
    <source>
        <dbReference type="EMBL" id="MEC5385192.1"/>
    </source>
</evidence>
<gene>
    <name evidence="2" type="ORF">VVD49_05625</name>
</gene>
<evidence type="ECO:0000256" key="1">
    <source>
        <dbReference type="SAM" id="MobiDB-lite"/>
    </source>
</evidence>
<accession>A0ABU6K1A7</accession>
<feature type="region of interest" description="Disordered" evidence="1">
    <location>
        <begin position="19"/>
        <end position="42"/>
    </location>
</feature>
<dbReference type="RefSeq" id="WP_327598153.1">
    <property type="nucleotide sequence ID" value="NZ_JAYXHS010000001.1"/>
</dbReference>
<evidence type="ECO:0000313" key="3">
    <source>
        <dbReference type="Proteomes" id="UP001331561"/>
    </source>
</evidence>
<dbReference type="Pfam" id="PF08811">
    <property type="entry name" value="DUF1800"/>
    <property type="match status" value="1"/>
</dbReference>